<dbReference type="GO" id="GO:0005829">
    <property type="term" value="C:cytosol"/>
    <property type="evidence" value="ECO:0007669"/>
    <property type="project" value="TreeGrafter"/>
</dbReference>
<proteinExistence type="predicted"/>
<dbReference type="InterPro" id="IPR002201">
    <property type="entry name" value="Glyco_trans_9"/>
</dbReference>
<dbReference type="AlphaFoldDB" id="A0A6H1U2L3"/>
<dbReference type="InterPro" id="IPR051199">
    <property type="entry name" value="LPS_LOS_Heptosyltrfase"/>
</dbReference>
<keyword evidence="2 3" id="KW-0808">Transferase</keyword>
<protein>
    <submittedName>
        <fullName evidence="3">Glycosyltransferase family 9 protein</fullName>
    </submittedName>
</protein>
<dbReference type="SUPFAM" id="SSF53756">
    <property type="entry name" value="UDP-Glycosyltransferase/glycogen phosphorylase"/>
    <property type="match status" value="1"/>
</dbReference>
<dbReference type="PANTHER" id="PTHR30160">
    <property type="entry name" value="TETRAACYLDISACCHARIDE 4'-KINASE-RELATED"/>
    <property type="match status" value="1"/>
</dbReference>
<accession>A0A6H1U2L3</accession>
<keyword evidence="1" id="KW-0328">Glycosyltransferase</keyword>
<gene>
    <name evidence="3" type="ORF">HCG48_20535</name>
</gene>
<dbReference type="GO" id="GO:0008713">
    <property type="term" value="F:ADP-heptose-lipopolysaccharide heptosyltransferase activity"/>
    <property type="evidence" value="ECO:0007669"/>
    <property type="project" value="TreeGrafter"/>
</dbReference>
<organism evidence="3 4">
    <name type="scientific">Oxynema aestuarii AP17</name>
    <dbReference type="NCBI Taxonomy" id="2064643"/>
    <lineage>
        <taxon>Bacteria</taxon>
        <taxon>Bacillati</taxon>
        <taxon>Cyanobacteriota</taxon>
        <taxon>Cyanophyceae</taxon>
        <taxon>Oscillatoriophycideae</taxon>
        <taxon>Oscillatoriales</taxon>
        <taxon>Oscillatoriaceae</taxon>
        <taxon>Oxynema</taxon>
        <taxon>Oxynema aestuarii</taxon>
    </lineage>
</organism>
<evidence type="ECO:0000256" key="2">
    <source>
        <dbReference type="ARBA" id="ARBA00022679"/>
    </source>
</evidence>
<keyword evidence="4" id="KW-1185">Reference proteome</keyword>
<dbReference type="GO" id="GO:0009244">
    <property type="term" value="P:lipopolysaccharide core region biosynthetic process"/>
    <property type="evidence" value="ECO:0007669"/>
    <property type="project" value="TreeGrafter"/>
</dbReference>
<name>A0A6H1U2L3_9CYAN</name>
<dbReference type="EMBL" id="CP051167">
    <property type="protein sequence ID" value="QIZ72686.1"/>
    <property type="molecule type" value="Genomic_DNA"/>
</dbReference>
<evidence type="ECO:0000313" key="4">
    <source>
        <dbReference type="Proteomes" id="UP000500857"/>
    </source>
</evidence>
<dbReference type="CDD" id="cd03789">
    <property type="entry name" value="GT9_LPS_heptosyltransferase"/>
    <property type="match status" value="1"/>
</dbReference>
<dbReference type="PANTHER" id="PTHR30160:SF7">
    <property type="entry name" value="ADP-HEPTOSE--LPS HEPTOSYLTRANSFERASE 2"/>
    <property type="match status" value="1"/>
</dbReference>
<evidence type="ECO:0000313" key="3">
    <source>
        <dbReference type="EMBL" id="QIZ72686.1"/>
    </source>
</evidence>
<evidence type="ECO:0000256" key="1">
    <source>
        <dbReference type="ARBA" id="ARBA00022676"/>
    </source>
</evidence>
<dbReference type="RefSeq" id="WP_168570833.1">
    <property type="nucleotide sequence ID" value="NZ_CP051167.1"/>
</dbReference>
<dbReference type="Gene3D" id="3.40.50.2000">
    <property type="entry name" value="Glycogen Phosphorylase B"/>
    <property type="match status" value="2"/>
</dbReference>
<reference evidence="3 4" key="1">
    <citation type="submission" date="2020-04" db="EMBL/GenBank/DDBJ databases">
        <authorList>
            <person name="Basu S."/>
            <person name="Maruthanayagam V."/>
            <person name="Chakraborty S."/>
            <person name="Pramanik A."/>
            <person name="Mukherjee J."/>
            <person name="Brink B."/>
        </authorList>
    </citation>
    <scope>NUCLEOTIDE SEQUENCE [LARGE SCALE GENOMIC DNA]</scope>
    <source>
        <strain evidence="3 4">AP17</strain>
    </source>
</reference>
<dbReference type="Proteomes" id="UP000500857">
    <property type="component" value="Chromosome"/>
</dbReference>
<dbReference type="KEGG" id="oxy:HCG48_20535"/>
<sequence>MRILALVPGGIGDQILFFPTLEDLKRSYPNARIDVIVEPRAKDAYRVCKFLHDKSLQVLPFDFVDRNGLADWGNLLGVVRDREYDAVISLERRPLFKVLLWLSGIPTRVGYRDLTFDDWFLNAAVERKTEQYLPLVNHDLLQGLGLNTPCPDLSVTLLKEDLNWAEAEQDRLGVKNSGYILAYGGSGSLCETQGSDGIYPVEQWQQIVEQIQQRQPQLPIVWIEEPENPELSQQLAGACPGLKVTSAPDLGKLAGMVAAANLMLCTDSVPLHLAVALQTYTIALFGPTTAKKRLPSPTDRGSDAEVRFLSIQSPTGKLADISPETVLDKVWGS</sequence>
<dbReference type="Pfam" id="PF01075">
    <property type="entry name" value="Glyco_transf_9"/>
    <property type="match status" value="1"/>
</dbReference>